<dbReference type="Pfam" id="PF02782">
    <property type="entry name" value="FGGY_C"/>
    <property type="match status" value="1"/>
</dbReference>
<feature type="binding site" evidence="7">
    <location>
        <position position="13"/>
    </location>
    <ligand>
        <name>ATP</name>
        <dbReference type="ChEBI" id="CHEBI:30616"/>
    </ligand>
</feature>
<evidence type="ECO:0000259" key="10">
    <source>
        <dbReference type="Pfam" id="PF02782"/>
    </source>
</evidence>
<evidence type="ECO:0000256" key="2">
    <source>
        <dbReference type="ARBA" id="ARBA00022679"/>
    </source>
</evidence>
<feature type="binding site" evidence="7">
    <location>
        <position position="267"/>
    </location>
    <ligand>
        <name>ADP</name>
        <dbReference type="ChEBI" id="CHEBI:456216"/>
    </ligand>
</feature>
<feature type="binding site" evidence="7">
    <location>
        <position position="311"/>
    </location>
    <ligand>
        <name>ADP</name>
        <dbReference type="ChEBI" id="CHEBI:456216"/>
    </ligand>
</feature>
<evidence type="ECO:0000256" key="3">
    <source>
        <dbReference type="ARBA" id="ARBA00022741"/>
    </source>
</evidence>
<dbReference type="GO" id="GO:0004370">
    <property type="term" value="F:glycerol kinase activity"/>
    <property type="evidence" value="ECO:0007669"/>
    <property type="project" value="UniProtKB-EC"/>
</dbReference>
<comment type="function">
    <text evidence="7">Key enzyme in the regulation of glycerol uptake and metabolism. Catalyzes the phosphorylation of glycerol to yield sn-glycerol 3-phosphate.</text>
</comment>
<dbReference type="SUPFAM" id="SSF53067">
    <property type="entry name" value="Actin-like ATPase domain"/>
    <property type="match status" value="2"/>
</dbReference>
<evidence type="ECO:0000256" key="4">
    <source>
        <dbReference type="ARBA" id="ARBA00022777"/>
    </source>
</evidence>
<dbReference type="NCBIfam" id="TIGR01311">
    <property type="entry name" value="glycerol_kin"/>
    <property type="match status" value="1"/>
</dbReference>
<dbReference type="InterPro" id="IPR018485">
    <property type="entry name" value="FGGY_C"/>
</dbReference>
<feature type="binding site" evidence="7">
    <location>
        <position position="83"/>
    </location>
    <ligand>
        <name>glycerol</name>
        <dbReference type="ChEBI" id="CHEBI:17754"/>
    </ligand>
</feature>
<evidence type="ECO:0000256" key="6">
    <source>
        <dbReference type="ARBA" id="ARBA00022840"/>
    </source>
</evidence>
<feature type="domain" description="Carbohydrate kinase FGGY C-terminal" evidence="10">
    <location>
        <begin position="262"/>
        <end position="451"/>
    </location>
</feature>
<feature type="binding site" evidence="7">
    <location>
        <position position="267"/>
    </location>
    <ligand>
        <name>ATP</name>
        <dbReference type="ChEBI" id="CHEBI:30616"/>
    </ligand>
</feature>
<feature type="binding site" evidence="7">
    <location>
        <position position="412"/>
    </location>
    <ligand>
        <name>ADP</name>
        <dbReference type="ChEBI" id="CHEBI:456216"/>
    </ligand>
</feature>
<feature type="binding site" evidence="7">
    <location>
        <position position="134"/>
    </location>
    <ligand>
        <name>glycerol</name>
        <dbReference type="ChEBI" id="CHEBI:17754"/>
    </ligand>
</feature>
<name>A0ABW3QJW7_9BACT</name>
<dbReference type="RefSeq" id="WP_265992943.1">
    <property type="nucleotide sequence ID" value="NZ_CP110973.1"/>
</dbReference>
<feature type="binding site" evidence="7">
    <location>
        <position position="14"/>
    </location>
    <ligand>
        <name>ATP</name>
        <dbReference type="ChEBI" id="CHEBI:30616"/>
    </ligand>
</feature>
<evidence type="ECO:0000256" key="1">
    <source>
        <dbReference type="ARBA" id="ARBA00009156"/>
    </source>
</evidence>
<feature type="binding site" evidence="7">
    <location>
        <position position="82"/>
    </location>
    <ligand>
        <name>sn-glycerol 3-phosphate</name>
        <dbReference type="ChEBI" id="CHEBI:57597"/>
    </ligand>
</feature>
<feature type="binding site" evidence="7">
    <location>
        <position position="246"/>
    </location>
    <ligand>
        <name>glycerol</name>
        <dbReference type="ChEBI" id="CHEBI:17754"/>
    </ligand>
</feature>
<dbReference type="InterPro" id="IPR018483">
    <property type="entry name" value="Carb_kinase_FGGY_CS"/>
</dbReference>
<dbReference type="PANTHER" id="PTHR10196:SF69">
    <property type="entry name" value="GLYCEROL KINASE"/>
    <property type="match status" value="1"/>
</dbReference>
<feature type="domain" description="Carbohydrate kinase FGGY N-terminal" evidence="9">
    <location>
        <begin position="4"/>
        <end position="252"/>
    </location>
</feature>
<keyword evidence="4 7" id="KW-0418">Kinase</keyword>
<dbReference type="PROSITE" id="PS00933">
    <property type="entry name" value="FGGY_KINASES_1"/>
    <property type="match status" value="1"/>
</dbReference>
<dbReference type="NCBIfam" id="NF000756">
    <property type="entry name" value="PRK00047.1"/>
    <property type="match status" value="1"/>
</dbReference>
<feature type="binding site" evidence="7">
    <location>
        <position position="12"/>
    </location>
    <ligand>
        <name>sn-glycerol 3-phosphate</name>
        <dbReference type="ChEBI" id="CHEBI:57597"/>
    </ligand>
</feature>
<feature type="binding site" evidence="7">
    <location>
        <position position="16"/>
    </location>
    <ligand>
        <name>ADP</name>
        <dbReference type="ChEBI" id="CHEBI:456216"/>
    </ligand>
</feature>
<evidence type="ECO:0000256" key="8">
    <source>
        <dbReference type="RuleBase" id="RU003733"/>
    </source>
</evidence>
<comment type="pathway">
    <text evidence="7">Polyol metabolism; glycerol degradation via glycerol kinase pathway; sn-glycerol 3-phosphate from glycerol: step 1/1.</text>
</comment>
<dbReference type="InterPro" id="IPR000577">
    <property type="entry name" value="Carb_kinase_FGGY"/>
</dbReference>
<evidence type="ECO:0000259" key="9">
    <source>
        <dbReference type="Pfam" id="PF00370"/>
    </source>
</evidence>
<dbReference type="Gene3D" id="3.30.420.40">
    <property type="match status" value="2"/>
</dbReference>
<proteinExistence type="inferred from homology"/>
<evidence type="ECO:0000256" key="5">
    <source>
        <dbReference type="ARBA" id="ARBA00022798"/>
    </source>
</evidence>
<feature type="binding site" evidence="7">
    <location>
        <position position="83"/>
    </location>
    <ligand>
        <name>sn-glycerol 3-phosphate</name>
        <dbReference type="ChEBI" id="CHEBI:57597"/>
    </ligand>
</feature>
<dbReference type="EC" id="2.7.1.30" evidence="7"/>
<comment type="caution">
    <text evidence="11">The sequence shown here is derived from an EMBL/GenBank/DDBJ whole genome shotgun (WGS) entry which is preliminary data.</text>
</comment>
<dbReference type="PIRSF" id="PIRSF000538">
    <property type="entry name" value="GlpK"/>
    <property type="match status" value="1"/>
</dbReference>
<dbReference type="Proteomes" id="UP001597116">
    <property type="component" value="Unassembled WGS sequence"/>
</dbReference>
<keyword evidence="12" id="KW-1185">Reference proteome</keyword>
<reference evidence="12" key="1">
    <citation type="journal article" date="2019" name="Int. J. Syst. Evol. Microbiol.">
        <title>The Global Catalogue of Microorganisms (GCM) 10K type strain sequencing project: providing services to taxonomists for standard genome sequencing and annotation.</title>
        <authorList>
            <consortium name="The Broad Institute Genomics Platform"/>
            <consortium name="The Broad Institute Genome Sequencing Center for Infectious Disease"/>
            <person name="Wu L."/>
            <person name="Ma J."/>
        </authorList>
    </citation>
    <scope>NUCLEOTIDE SEQUENCE [LARGE SCALE GENOMIC DNA]</scope>
    <source>
        <strain evidence="12">CCUG 55608</strain>
    </source>
</reference>
<feature type="binding site" evidence="7">
    <location>
        <position position="12"/>
    </location>
    <ligand>
        <name>ATP</name>
        <dbReference type="ChEBI" id="CHEBI:30616"/>
    </ligand>
</feature>
<comment type="activity regulation">
    <text evidence="7">Inhibited by fructose 1,6-bisphosphate (FBP).</text>
</comment>
<feature type="binding site" evidence="7">
    <location>
        <position position="82"/>
    </location>
    <ligand>
        <name>glycerol</name>
        <dbReference type="ChEBI" id="CHEBI:17754"/>
    </ligand>
</feature>
<keyword evidence="5 7" id="KW-0319">Glycerol metabolism</keyword>
<accession>A0ABW3QJW7</accession>
<comment type="similarity">
    <text evidence="1 7 8">Belongs to the FGGY kinase family.</text>
</comment>
<keyword evidence="6 7" id="KW-0067">ATP-binding</keyword>
<feature type="binding site" evidence="7">
    <location>
        <position position="416"/>
    </location>
    <ligand>
        <name>ADP</name>
        <dbReference type="ChEBI" id="CHEBI:456216"/>
    </ligand>
</feature>
<dbReference type="InterPro" id="IPR018484">
    <property type="entry name" value="FGGY_N"/>
</dbReference>
<dbReference type="PROSITE" id="PS00445">
    <property type="entry name" value="FGGY_KINASES_2"/>
    <property type="match status" value="1"/>
</dbReference>
<evidence type="ECO:0000313" key="11">
    <source>
        <dbReference type="EMBL" id="MFD1142453.1"/>
    </source>
</evidence>
<feature type="binding site" evidence="7">
    <location>
        <position position="245"/>
    </location>
    <ligand>
        <name>sn-glycerol 3-phosphate</name>
        <dbReference type="ChEBI" id="CHEBI:57597"/>
    </ligand>
</feature>
<gene>
    <name evidence="7 11" type="primary">glpK</name>
    <name evidence="11" type="ORF">ACFQ4C_15110</name>
</gene>
<feature type="binding site" evidence="7">
    <location>
        <position position="311"/>
    </location>
    <ligand>
        <name>ATP</name>
        <dbReference type="ChEBI" id="CHEBI:30616"/>
    </ligand>
</feature>
<feature type="binding site" evidence="7">
    <location>
        <position position="315"/>
    </location>
    <ligand>
        <name>ATP</name>
        <dbReference type="ChEBI" id="CHEBI:30616"/>
    </ligand>
</feature>
<dbReference type="InterPro" id="IPR005999">
    <property type="entry name" value="Glycerol_kin"/>
</dbReference>
<sequence length="500" mass="55084">MPSYIAAIDQGTTSTRCIVFDRQGTIVSIGQKEHSQIYPQPGWVEHDPEEIWRNTQEVIALARIKGQLQASDIAAVGITNQRETTVVWNRKTGKPYYNALVWQDTRTGDLVAKFAGDSGQDRFRAVTGLPLATYFSSLKIKWILDNVPNVREDAERGLALFGNMDTFLIWHLTGGTYNGLHITDVTNASRTQLMNLQTLDWDDALLQAFDIPRAMLPQIRSSSEVYGNVVSEVLPGIPIAGILGDQQAALVGQTCFEPGQAKNTYGTGCFLLMNTGSELRHSTYGLLTTVAYRFGQQPVQYALEGSVAITGALVQWLRDNLGLISNSAEVDSLARTVPDNGGAYFVPAFSGLYAPYWKADARGVIAGLTRFVNKGHLARAVLEATAYQTLDVVQAMEKDAGIELSSLRVDGGMTVNELLMQFQADMLGVPVIRPTMTETTALGAAYAAGLAVGYWSNFDDLRQNWGIDRTFEPEMAETDQKRLYQGWQKAVERSFGWENQ</sequence>
<dbReference type="HAMAP" id="MF_00186">
    <property type="entry name" value="Glycerol_kin"/>
    <property type="match status" value="1"/>
</dbReference>
<feature type="binding site" evidence="7">
    <location>
        <position position="12"/>
    </location>
    <ligand>
        <name>ADP</name>
        <dbReference type="ChEBI" id="CHEBI:456216"/>
    </ligand>
</feature>
<comment type="catalytic activity">
    <reaction evidence="7">
        <text>glycerol + ATP = sn-glycerol 3-phosphate + ADP + H(+)</text>
        <dbReference type="Rhea" id="RHEA:21644"/>
        <dbReference type="ChEBI" id="CHEBI:15378"/>
        <dbReference type="ChEBI" id="CHEBI:17754"/>
        <dbReference type="ChEBI" id="CHEBI:30616"/>
        <dbReference type="ChEBI" id="CHEBI:57597"/>
        <dbReference type="ChEBI" id="CHEBI:456216"/>
        <dbReference type="EC" id="2.7.1.30"/>
    </reaction>
</comment>
<evidence type="ECO:0000256" key="7">
    <source>
        <dbReference type="HAMAP-Rule" id="MF_00186"/>
    </source>
</evidence>
<feature type="binding site" evidence="7">
    <location>
        <position position="134"/>
    </location>
    <ligand>
        <name>sn-glycerol 3-phosphate</name>
        <dbReference type="ChEBI" id="CHEBI:57597"/>
    </ligand>
</feature>
<feature type="binding site" evidence="7">
    <location>
        <position position="245"/>
    </location>
    <ligand>
        <name>glycerol</name>
        <dbReference type="ChEBI" id="CHEBI:17754"/>
    </ligand>
</feature>
<keyword evidence="2 7" id="KW-0808">Transferase</keyword>
<dbReference type="CDD" id="cd07769">
    <property type="entry name" value="ASKHA_NBD_FGGY_GK"/>
    <property type="match status" value="1"/>
</dbReference>
<organism evidence="11 12">
    <name type="scientific">Larkinella insperata</name>
    <dbReference type="NCBI Taxonomy" id="332158"/>
    <lineage>
        <taxon>Bacteria</taxon>
        <taxon>Pseudomonadati</taxon>
        <taxon>Bacteroidota</taxon>
        <taxon>Cytophagia</taxon>
        <taxon>Cytophagales</taxon>
        <taxon>Spirosomataceae</taxon>
        <taxon>Larkinella</taxon>
    </lineage>
</organism>
<dbReference type="InterPro" id="IPR043129">
    <property type="entry name" value="ATPase_NBD"/>
</dbReference>
<protein>
    <recommendedName>
        <fullName evidence="7">Glycerol kinase</fullName>
        <ecNumber evidence="7">2.7.1.30</ecNumber>
    </recommendedName>
    <alternativeName>
        <fullName evidence="7">ATP:glycerol 3-phosphotransferase</fullName>
    </alternativeName>
    <alternativeName>
        <fullName evidence="7">Glycerokinase</fullName>
        <shortName evidence="7">GK</shortName>
    </alternativeName>
</protein>
<keyword evidence="3 7" id="KW-0547">Nucleotide-binding</keyword>
<dbReference type="Pfam" id="PF00370">
    <property type="entry name" value="FGGY_N"/>
    <property type="match status" value="1"/>
</dbReference>
<dbReference type="EMBL" id="JBHTLP010000008">
    <property type="protein sequence ID" value="MFD1142453.1"/>
    <property type="molecule type" value="Genomic_DNA"/>
</dbReference>
<dbReference type="PANTHER" id="PTHR10196">
    <property type="entry name" value="SUGAR KINASE"/>
    <property type="match status" value="1"/>
</dbReference>
<evidence type="ECO:0000313" key="12">
    <source>
        <dbReference type="Proteomes" id="UP001597116"/>
    </source>
</evidence>
<feature type="binding site" evidence="7">
    <location>
        <position position="412"/>
    </location>
    <ligand>
        <name>ATP</name>
        <dbReference type="ChEBI" id="CHEBI:30616"/>
    </ligand>
</feature>